<proteinExistence type="predicted"/>
<feature type="non-terminal residue" evidence="2">
    <location>
        <position position="200"/>
    </location>
</feature>
<keyword evidence="3" id="KW-1185">Reference proteome</keyword>
<sequence>MSSVKVGSDDSVRVPKLEVGGGNWVLYKARLVWAADAKGVAGHLDGTSKEPAAPSGSAGTGSSAATSATTSASTTRPRSASTGGTTAAAVGGTPDPAAQAKYETSLAEWRKGEANVKQLIASTIPDSLFIKIRDLPTAHQIWTAIAKEFERKSRMVSVDLRRQLQDTRCDEKDDVRKHLTTLTDMRERLAAMGQPLSDED</sequence>
<dbReference type="EMBL" id="ML213000">
    <property type="protein sequence ID" value="TFK77918.1"/>
    <property type="molecule type" value="Genomic_DNA"/>
</dbReference>
<dbReference type="InParanoid" id="A0A5C3NNQ2"/>
<feature type="compositionally biased region" description="Low complexity" evidence="1">
    <location>
        <begin position="52"/>
        <end position="93"/>
    </location>
</feature>
<name>A0A5C3NNQ2_9APHY</name>
<feature type="region of interest" description="Disordered" evidence="1">
    <location>
        <begin position="45"/>
        <end position="101"/>
    </location>
</feature>
<reference evidence="2 3" key="1">
    <citation type="journal article" date="2019" name="Nat. Ecol. Evol.">
        <title>Megaphylogeny resolves global patterns of mushroom evolution.</title>
        <authorList>
            <person name="Varga T."/>
            <person name="Krizsan K."/>
            <person name="Foldi C."/>
            <person name="Dima B."/>
            <person name="Sanchez-Garcia M."/>
            <person name="Sanchez-Ramirez S."/>
            <person name="Szollosi G.J."/>
            <person name="Szarkandi J.G."/>
            <person name="Papp V."/>
            <person name="Albert L."/>
            <person name="Andreopoulos W."/>
            <person name="Angelini C."/>
            <person name="Antonin V."/>
            <person name="Barry K.W."/>
            <person name="Bougher N.L."/>
            <person name="Buchanan P."/>
            <person name="Buyck B."/>
            <person name="Bense V."/>
            <person name="Catcheside P."/>
            <person name="Chovatia M."/>
            <person name="Cooper J."/>
            <person name="Damon W."/>
            <person name="Desjardin D."/>
            <person name="Finy P."/>
            <person name="Geml J."/>
            <person name="Haridas S."/>
            <person name="Hughes K."/>
            <person name="Justo A."/>
            <person name="Karasinski D."/>
            <person name="Kautmanova I."/>
            <person name="Kiss B."/>
            <person name="Kocsube S."/>
            <person name="Kotiranta H."/>
            <person name="LaButti K.M."/>
            <person name="Lechner B.E."/>
            <person name="Liimatainen K."/>
            <person name="Lipzen A."/>
            <person name="Lukacs Z."/>
            <person name="Mihaltcheva S."/>
            <person name="Morgado L.N."/>
            <person name="Niskanen T."/>
            <person name="Noordeloos M.E."/>
            <person name="Ohm R.A."/>
            <person name="Ortiz-Santana B."/>
            <person name="Ovrebo C."/>
            <person name="Racz N."/>
            <person name="Riley R."/>
            <person name="Savchenko A."/>
            <person name="Shiryaev A."/>
            <person name="Soop K."/>
            <person name="Spirin V."/>
            <person name="Szebenyi C."/>
            <person name="Tomsovsky M."/>
            <person name="Tulloss R.E."/>
            <person name="Uehling J."/>
            <person name="Grigoriev I.V."/>
            <person name="Vagvolgyi C."/>
            <person name="Papp T."/>
            <person name="Martin F.M."/>
            <person name="Miettinen O."/>
            <person name="Hibbett D.S."/>
            <person name="Nagy L.G."/>
        </authorList>
    </citation>
    <scope>NUCLEOTIDE SEQUENCE [LARGE SCALE GENOMIC DNA]</scope>
    <source>
        <strain evidence="2 3">HHB13444</strain>
    </source>
</reference>
<dbReference type="Proteomes" id="UP000308197">
    <property type="component" value="Unassembled WGS sequence"/>
</dbReference>
<dbReference type="STRING" id="1314778.A0A5C3NNQ2"/>
<dbReference type="PANTHER" id="PTHR47481:SF10">
    <property type="entry name" value="COPIA-LIKE POLYPROTEIN_RETROTRANSPOSON"/>
    <property type="match status" value="1"/>
</dbReference>
<dbReference type="AlphaFoldDB" id="A0A5C3NNQ2"/>
<dbReference type="Pfam" id="PF14223">
    <property type="entry name" value="Retrotran_gag_2"/>
    <property type="match status" value="1"/>
</dbReference>
<evidence type="ECO:0000313" key="3">
    <source>
        <dbReference type="Proteomes" id="UP000308197"/>
    </source>
</evidence>
<gene>
    <name evidence="2" type="ORF">K466DRAFT_507961</name>
</gene>
<evidence type="ECO:0000313" key="2">
    <source>
        <dbReference type="EMBL" id="TFK77918.1"/>
    </source>
</evidence>
<accession>A0A5C3NNQ2</accession>
<evidence type="ECO:0000256" key="1">
    <source>
        <dbReference type="SAM" id="MobiDB-lite"/>
    </source>
</evidence>
<dbReference type="PANTHER" id="PTHR47481">
    <property type="match status" value="1"/>
</dbReference>
<protein>
    <submittedName>
        <fullName evidence="2">Uncharacterized protein</fullName>
    </submittedName>
</protein>
<organism evidence="2 3">
    <name type="scientific">Polyporus arcularius HHB13444</name>
    <dbReference type="NCBI Taxonomy" id="1314778"/>
    <lineage>
        <taxon>Eukaryota</taxon>
        <taxon>Fungi</taxon>
        <taxon>Dikarya</taxon>
        <taxon>Basidiomycota</taxon>
        <taxon>Agaricomycotina</taxon>
        <taxon>Agaricomycetes</taxon>
        <taxon>Polyporales</taxon>
        <taxon>Polyporaceae</taxon>
        <taxon>Polyporus</taxon>
    </lineage>
</organism>